<dbReference type="GO" id="GO:0031201">
    <property type="term" value="C:SNARE complex"/>
    <property type="evidence" value="ECO:0007669"/>
    <property type="project" value="TreeGrafter"/>
</dbReference>
<organism evidence="5 6">
    <name type="scientific">Pseudomicrostroma glucosiphilum</name>
    <dbReference type="NCBI Taxonomy" id="1684307"/>
    <lineage>
        <taxon>Eukaryota</taxon>
        <taxon>Fungi</taxon>
        <taxon>Dikarya</taxon>
        <taxon>Basidiomycota</taxon>
        <taxon>Ustilaginomycotina</taxon>
        <taxon>Exobasidiomycetes</taxon>
        <taxon>Microstromatales</taxon>
        <taxon>Microstromatales incertae sedis</taxon>
        <taxon>Pseudomicrostroma</taxon>
    </lineage>
</organism>
<dbReference type="Pfam" id="PF14523">
    <property type="entry name" value="Syntaxin_2"/>
    <property type="match status" value="1"/>
</dbReference>
<dbReference type="GO" id="GO:0048278">
    <property type="term" value="P:vesicle docking"/>
    <property type="evidence" value="ECO:0007669"/>
    <property type="project" value="TreeGrafter"/>
</dbReference>
<feature type="region of interest" description="Disordered" evidence="2">
    <location>
        <begin position="1"/>
        <end position="68"/>
    </location>
</feature>
<dbReference type="GO" id="GO:0006896">
    <property type="term" value="P:Golgi to vacuole transport"/>
    <property type="evidence" value="ECO:0007669"/>
    <property type="project" value="TreeGrafter"/>
</dbReference>
<proteinExistence type="inferred from homology"/>
<dbReference type="InterPro" id="IPR045242">
    <property type="entry name" value="Syntaxin"/>
</dbReference>
<dbReference type="Gene3D" id="1.20.5.110">
    <property type="match status" value="1"/>
</dbReference>
<dbReference type="InterPro" id="IPR006011">
    <property type="entry name" value="Syntaxin_N"/>
</dbReference>
<sequence>MSFNDLERGTGSNQGRSSPLRPGRPSSSGPLPLYHAPRSSAAYRDDDDDRGFAASTSNTGTANPSPEQVAEFKRLADSVGTQIFKINSNTAAIGKLVKLADARPPQRAAGSSSGREDRDWSKGAHDLVESTRIVIKSTTPTLKQLSNLVVSQQPNPSPQQKLHLAKLQRDFESALQAFSEAQKLSARKSKEELEGAKRVVRSQQGGKSAASSSQGRGQGQQQLVQLEEEERQGDFEDESVGPLSAGQQQQQVQQQKQQGPSLAELEFQESLIAERETSIREIESGIHELNEIFRDLGQIVQEQGGMIDNIEYNITEIATNTEGADRELVSANEYQRKAGRRAACLLLIVGFVVTVVLLAILS</sequence>
<evidence type="ECO:0000313" key="5">
    <source>
        <dbReference type="EMBL" id="PWN20447.1"/>
    </source>
</evidence>
<dbReference type="Proteomes" id="UP000245942">
    <property type="component" value="Unassembled WGS sequence"/>
</dbReference>
<dbReference type="SMART" id="SM00397">
    <property type="entry name" value="t_SNARE"/>
    <property type="match status" value="1"/>
</dbReference>
<dbReference type="PROSITE" id="PS00914">
    <property type="entry name" value="SYNTAXIN"/>
    <property type="match status" value="1"/>
</dbReference>
<feature type="transmembrane region" description="Helical" evidence="3">
    <location>
        <begin position="342"/>
        <end position="361"/>
    </location>
</feature>
<dbReference type="STRING" id="1684307.A0A316U5B3"/>
<feature type="compositionally biased region" description="Acidic residues" evidence="2">
    <location>
        <begin position="226"/>
        <end position="239"/>
    </location>
</feature>
<feature type="compositionally biased region" description="Low complexity" evidence="2">
    <location>
        <begin position="247"/>
        <end position="258"/>
    </location>
</feature>
<reference evidence="5 6" key="1">
    <citation type="journal article" date="2018" name="Mol. Biol. Evol.">
        <title>Broad Genomic Sampling Reveals a Smut Pathogenic Ancestry of the Fungal Clade Ustilaginomycotina.</title>
        <authorList>
            <person name="Kijpornyongpan T."/>
            <person name="Mondo S.J."/>
            <person name="Barry K."/>
            <person name="Sandor L."/>
            <person name="Lee J."/>
            <person name="Lipzen A."/>
            <person name="Pangilinan J."/>
            <person name="LaButti K."/>
            <person name="Hainaut M."/>
            <person name="Henrissat B."/>
            <person name="Grigoriev I.V."/>
            <person name="Spatafora J.W."/>
            <person name="Aime M.C."/>
        </authorList>
    </citation>
    <scope>NUCLEOTIDE SEQUENCE [LARGE SCALE GENOMIC DNA]</scope>
    <source>
        <strain evidence="5 6">MCA 4718</strain>
    </source>
</reference>
<evidence type="ECO:0000259" key="4">
    <source>
        <dbReference type="PROSITE" id="PS50192"/>
    </source>
</evidence>
<dbReference type="GO" id="GO:0000149">
    <property type="term" value="F:SNARE binding"/>
    <property type="evidence" value="ECO:0007669"/>
    <property type="project" value="TreeGrafter"/>
</dbReference>
<feature type="compositionally biased region" description="Basic and acidic residues" evidence="2">
    <location>
        <begin position="114"/>
        <end position="124"/>
    </location>
</feature>
<evidence type="ECO:0000256" key="1">
    <source>
        <dbReference type="ARBA" id="ARBA00009063"/>
    </source>
</evidence>
<dbReference type="PANTHER" id="PTHR19957:SF38">
    <property type="entry name" value="LD27581P"/>
    <property type="match status" value="1"/>
</dbReference>
<gene>
    <name evidence="5" type="ORF">BCV69DRAFT_313030</name>
</gene>
<feature type="region of interest" description="Disordered" evidence="2">
    <location>
        <begin position="185"/>
        <end position="259"/>
    </location>
</feature>
<dbReference type="GeneID" id="37016726"/>
<dbReference type="FunFam" id="1.20.5.110:FF:000059">
    <property type="entry name" value="Related to syntaxin 12"/>
    <property type="match status" value="1"/>
</dbReference>
<dbReference type="InterPro" id="IPR010989">
    <property type="entry name" value="SNARE"/>
</dbReference>
<dbReference type="GO" id="GO:0012505">
    <property type="term" value="C:endomembrane system"/>
    <property type="evidence" value="ECO:0007669"/>
    <property type="project" value="TreeGrafter"/>
</dbReference>
<keyword evidence="3" id="KW-1133">Transmembrane helix</keyword>
<evidence type="ECO:0000256" key="2">
    <source>
        <dbReference type="SAM" id="MobiDB-lite"/>
    </source>
</evidence>
<accession>A0A316U5B3</accession>
<dbReference type="RefSeq" id="XP_025347607.1">
    <property type="nucleotide sequence ID" value="XM_025494992.1"/>
</dbReference>
<protein>
    <submittedName>
        <fullName evidence="5">t-SNARE</fullName>
    </submittedName>
</protein>
<dbReference type="PROSITE" id="PS50192">
    <property type="entry name" value="T_SNARE"/>
    <property type="match status" value="1"/>
</dbReference>
<keyword evidence="3" id="KW-0472">Membrane</keyword>
<dbReference type="SUPFAM" id="SSF47661">
    <property type="entry name" value="t-snare proteins"/>
    <property type="match status" value="1"/>
</dbReference>
<dbReference type="InterPro" id="IPR000727">
    <property type="entry name" value="T_SNARE_dom"/>
</dbReference>
<evidence type="ECO:0000313" key="6">
    <source>
        <dbReference type="Proteomes" id="UP000245942"/>
    </source>
</evidence>
<evidence type="ECO:0000256" key="3">
    <source>
        <dbReference type="SAM" id="Phobius"/>
    </source>
</evidence>
<dbReference type="GO" id="GO:0005484">
    <property type="term" value="F:SNAP receptor activity"/>
    <property type="evidence" value="ECO:0007669"/>
    <property type="project" value="InterPro"/>
</dbReference>
<dbReference type="PANTHER" id="PTHR19957">
    <property type="entry name" value="SYNTAXIN"/>
    <property type="match status" value="1"/>
</dbReference>
<feature type="compositionally biased region" description="Low complexity" evidence="2">
    <location>
        <begin position="15"/>
        <end position="42"/>
    </location>
</feature>
<keyword evidence="6" id="KW-1185">Reference proteome</keyword>
<feature type="compositionally biased region" description="Low complexity" evidence="2">
    <location>
        <begin position="202"/>
        <end position="225"/>
    </location>
</feature>
<name>A0A316U5B3_9BASI</name>
<dbReference type="AlphaFoldDB" id="A0A316U5B3"/>
<dbReference type="InterPro" id="IPR006012">
    <property type="entry name" value="Syntaxin/epimorphin_CS"/>
</dbReference>
<dbReference type="OrthoDB" id="364348at2759"/>
<dbReference type="GO" id="GO:0006886">
    <property type="term" value="P:intracellular protein transport"/>
    <property type="evidence" value="ECO:0007669"/>
    <property type="project" value="InterPro"/>
</dbReference>
<keyword evidence="3" id="KW-0812">Transmembrane</keyword>
<feature type="domain" description="T-SNARE coiled-coil homology" evidence="4">
    <location>
        <begin position="269"/>
        <end position="331"/>
    </location>
</feature>
<feature type="region of interest" description="Disordered" evidence="2">
    <location>
        <begin position="102"/>
        <end position="124"/>
    </location>
</feature>
<dbReference type="EMBL" id="KZ819328">
    <property type="protein sequence ID" value="PWN20447.1"/>
    <property type="molecule type" value="Genomic_DNA"/>
</dbReference>
<dbReference type="Pfam" id="PF05739">
    <property type="entry name" value="SNARE"/>
    <property type="match status" value="1"/>
</dbReference>
<dbReference type="Gene3D" id="1.20.58.70">
    <property type="match status" value="1"/>
</dbReference>
<comment type="similarity">
    <text evidence="1">Belongs to the syntaxin family.</text>
</comment>
<feature type="compositionally biased region" description="Basic and acidic residues" evidence="2">
    <location>
        <begin position="188"/>
        <end position="197"/>
    </location>
</feature>
<dbReference type="GO" id="GO:0006906">
    <property type="term" value="P:vesicle fusion"/>
    <property type="evidence" value="ECO:0007669"/>
    <property type="project" value="TreeGrafter"/>
</dbReference>
<feature type="compositionally biased region" description="Polar residues" evidence="2">
    <location>
        <begin position="56"/>
        <end position="66"/>
    </location>
</feature>
<dbReference type="CDD" id="cd15840">
    <property type="entry name" value="SNARE_Qa"/>
    <property type="match status" value="1"/>
</dbReference>